<accession>A0AA86QPV5</accession>
<protein>
    <submittedName>
        <fullName evidence="4">Uncharacterized protein</fullName>
    </submittedName>
</protein>
<feature type="coiled-coil region" evidence="1">
    <location>
        <begin position="691"/>
        <end position="796"/>
    </location>
</feature>
<evidence type="ECO:0000313" key="7">
    <source>
        <dbReference type="Proteomes" id="UP001642409"/>
    </source>
</evidence>
<feature type="coiled-coil region" evidence="1">
    <location>
        <begin position="333"/>
        <end position="367"/>
    </location>
</feature>
<name>A0AA86QPV5_9EUKA</name>
<dbReference type="EMBL" id="CAXDID020000664">
    <property type="protein sequence ID" value="CAL6109220.1"/>
    <property type="molecule type" value="Genomic_DNA"/>
</dbReference>
<keyword evidence="1" id="KW-0175">Coiled coil</keyword>
<feature type="coiled-coil region" evidence="1">
    <location>
        <begin position="76"/>
        <end position="103"/>
    </location>
</feature>
<dbReference type="AlphaFoldDB" id="A0AA86QPV5"/>
<evidence type="ECO:0000313" key="6">
    <source>
        <dbReference type="EMBL" id="CAL6109220.1"/>
    </source>
</evidence>
<reference evidence="5 7" key="2">
    <citation type="submission" date="2024-07" db="EMBL/GenBank/DDBJ databases">
        <authorList>
            <person name="Akdeniz Z."/>
        </authorList>
    </citation>
    <scope>NUCLEOTIDE SEQUENCE [LARGE SCALE GENOMIC DNA]</scope>
</reference>
<organism evidence="4">
    <name type="scientific">Hexamita inflata</name>
    <dbReference type="NCBI Taxonomy" id="28002"/>
    <lineage>
        <taxon>Eukaryota</taxon>
        <taxon>Metamonada</taxon>
        <taxon>Diplomonadida</taxon>
        <taxon>Hexamitidae</taxon>
        <taxon>Hexamitinae</taxon>
        <taxon>Hexamita</taxon>
    </lineage>
</organism>
<keyword evidence="7" id="KW-1185">Reference proteome</keyword>
<sequence>MNDQVSFLQQVLKQQSEKHQIEREAMVTEFFQYREQQSKQMQSVMDLFCNSLRSLSSLNNIQLIVPDFDLQSVKVIQDLQQTVLKLQTECASLRTRLEQELQRSSQMQLQLIQPVPESTFLTEPTIDSHRIAQIHLTKTVFELQQLLLHQQKITQLEQNRNLKMKTALHEMNQSTALFKQKADTARLNEQHAVKLYNETLEKCNMRVQEAHEKVQKIEIKNKQLLLQFEIQGEKLKILTEQFQDVTSSESQILKQRIALAENKIIGEQERRLVELEDTTEKCQYIAHAAENVIMRKEDVNVQIRLQLIRFYEGKEDYHAYVKQEIDNNYTAIVMDLKDKIKQLIEKNEKQENQFKFMNQKIETLQRDNLLLYHEKQSFEQTLLNVKQQNIQKDEQIAVIYKSQESALRKIKNQEKEIDIQRQEINFLNTQNRDQKLRADSQKLMMQRDIDLYIMLYIQQKYKTNLNVFIQSRLKEYENGTSASKLVLIPVQILEELKQIADKKFEILEQNRLLREALIANYEHHGLNESIQTLLNESRAILKEQYPKSVTQFNQFEDQSLDFSESEQKEEEVKSIDSFHIFETKNDQSCQTIGYVMLVPEGQEQFLSKNGTDLQQLLQPCVDQKVNQQTQTIRGAHIEELRFCMKIDYQQFQKPLINNQWSQTMIFTASRGVQVYPLQSEKDTQVTQEVYSEETQTEFNEYTEMLKKLEIQSNVIAELNLKIEKQQDEIQYQKKEADIKIDNLNQQMIFQQNQNQIVYNQQESDFEYRERNNNDKIQQLREQLMEMEENHATLKYNLIQTHKKKEEELFLSANKKETFLTGVCKQLAAMLRYLQKCSEYLVPWKLLITLQNKLEIVDQKVLAITEFYNKQKKQTILIGKLMKQLKESNPQIYKQFDGQQVLAAVATVVTELEAVQKSDSETQTDNFEPKKELSLSKSKLKSSTSNIKRSQFSLEQQMSRQSSLVGEHIKFQLSNNSINYSQTDLVQCNLSNISTSNVSNTNITGEKRCAVPKSKNITQNTPIQQSSTIIQQNDLMNLQVTEDLELSDSEQNELQEKTARREQQLIMIRQMLKNAPERVKSGRISVRATRGEPYIEKDLTVSSVINKITKSQSNEKQRPVRPKILTNSRVNNYSTLIEDDLVQTNESFKKLQKIRLEQLQNELNLELQDIGEHGITGISVSTVKDAKRKWRDV</sequence>
<gene>
    <name evidence="3" type="ORF">HINF_LOCUS19862</name>
    <name evidence="5" type="ORF">HINF_LOCUS3701</name>
    <name evidence="4" type="ORF">HINF_LOCUS49618</name>
    <name evidence="6" type="ORF">HINF_LOCUS75341</name>
</gene>
<dbReference type="EMBL" id="CATOUU010000952">
    <property type="protein sequence ID" value="CAI9961973.1"/>
    <property type="molecule type" value="Genomic_DNA"/>
</dbReference>
<evidence type="ECO:0000256" key="1">
    <source>
        <dbReference type="SAM" id="Coils"/>
    </source>
</evidence>
<dbReference type="Proteomes" id="UP001642409">
    <property type="component" value="Unassembled WGS sequence"/>
</dbReference>
<reference evidence="4" key="1">
    <citation type="submission" date="2023-06" db="EMBL/GenBank/DDBJ databases">
        <authorList>
            <person name="Kurt Z."/>
        </authorList>
    </citation>
    <scope>NUCLEOTIDE SEQUENCE</scope>
</reference>
<feature type="region of interest" description="Disordered" evidence="2">
    <location>
        <begin position="918"/>
        <end position="941"/>
    </location>
</feature>
<dbReference type="EMBL" id="CAXDID020000007">
    <property type="protein sequence ID" value="CAL5976208.1"/>
    <property type="molecule type" value="Genomic_DNA"/>
</dbReference>
<comment type="caution">
    <text evidence="4">The sequence shown here is derived from an EMBL/GenBank/DDBJ whole genome shotgun (WGS) entry which is preliminary data.</text>
</comment>
<evidence type="ECO:0000313" key="4">
    <source>
        <dbReference type="EMBL" id="CAI9961973.1"/>
    </source>
</evidence>
<feature type="coiled-coil region" evidence="1">
    <location>
        <begin position="193"/>
        <end position="227"/>
    </location>
</feature>
<proteinExistence type="predicted"/>
<evidence type="ECO:0000313" key="3">
    <source>
        <dbReference type="EMBL" id="CAI9932217.1"/>
    </source>
</evidence>
<evidence type="ECO:0000256" key="2">
    <source>
        <dbReference type="SAM" id="MobiDB-lite"/>
    </source>
</evidence>
<feature type="coiled-coil region" evidence="1">
    <location>
        <begin position="403"/>
        <end position="430"/>
    </location>
</feature>
<dbReference type="EMBL" id="CATOUU010000511">
    <property type="protein sequence ID" value="CAI9932217.1"/>
    <property type="molecule type" value="Genomic_DNA"/>
</dbReference>
<evidence type="ECO:0000313" key="5">
    <source>
        <dbReference type="EMBL" id="CAL5976208.1"/>
    </source>
</evidence>